<comment type="caution">
    <text evidence="5">The sequence shown here is derived from an EMBL/GenBank/DDBJ whole genome shotgun (WGS) entry which is preliminary data.</text>
</comment>
<dbReference type="PANTHER" id="PTHR47122:SF4">
    <property type="entry name" value="TRF-LIKE 3"/>
    <property type="match status" value="1"/>
</dbReference>
<gene>
    <name evidence="5" type="ORF">TEA_012143</name>
</gene>
<dbReference type="InterPro" id="IPR009057">
    <property type="entry name" value="Homeodomain-like_sf"/>
</dbReference>
<evidence type="ECO:0000313" key="6">
    <source>
        <dbReference type="Proteomes" id="UP000306102"/>
    </source>
</evidence>
<name>A0A4S4EBT8_CAMSN</name>
<organism evidence="5 6">
    <name type="scientific">Camellia sinensis var. sinensis</name>
    <name type="common">China tea</name>
    <dbReference type="NCBI Taxonomy" id="542762"/>
    <lineage>
        <taxon>Eukaryota</taxon>
        <taxon>Viridiplantae</taxon>
        <taxon>Streptophyta</taxon>
        <taxon>Embryophyta</taxon>
        <taxon>Tracheophyta</taxon>
        <taxon>Spermatophyta</taxon>
        <taxon>Magnoliopsida</taxon>
        <taxon>eudicotyledons</taxon>
        <taxon>Gunneridae</taxon>
        <taxon>Pentapetalae</taxon>
        <taxon>asterids</taxon>
        <taxon>Ericales</taxon>
        <taxon>Theaceae</taxon>
        <taxon>Camellia</taxon>
    </lineage>
</organism>
<sequence length="688" mass="76295">METVVGVEGNDEAKFDDVPVVKTSSPLSSPREIADPVVYKLVRVDRDGRLVPATDDEVMEVEDLLEDDKSERLPVAGAGQNVGYTSNDGCPPIKTQFNGSEGQSENPEVNAERSNAQLDTGVGMGKLDDEHEETIPSLETNSNESHIDQLGSGGECSSPLDGPIKSGSSISAICTSSKPDFSKLKGEICLDNLSVRELHETFKATFGRETSVKDKQWLRRRIAMGLANSCDVSTTTFVIKDNKVVKKGKEESFKSVDHTPAKVLAVGVNENCGGSPIGCNNQIENPQSVCGKILTDPSLEYDCSVEDLNTEQRAAKRVRKPTKRYIEELSEVESRDYSGKLISSVKSSGQSLSSPISRVRPVRDSQSDGRPVVTRQDSLGGSGVQVPYVCRVRRSRPRENFMALMVIMQPYLAEQYKLQPSSMGMAANLVKKALGVSGAQPDNEVGNKVFKARSASGWIQKPKYHAKYWYPVSTWYGLRYTALSYLAKYPCRHDTTRVRVRLVAEPEKDKHYQEIKASELDKDIELKHLDSSGDYSDDLVTVPTAKGGMRRKHHRPWTLSEVVKLVEGVARYGAGRWSEIKRLSFASYSYRTSVDLKVCISLGCLEDNYPLEMHAFLEKLWHHLVSYDYGKMQMQGSRKHASVPIPAPILLRVRELAEMQAQVPPNLSSSKFAVCSDRNVNETRLGYL</sequence>
<dbReference type="Proteomes" id="UP000306102">
    <property type="component" value="Unassembled WGS sequence"/>
</dbReference>
<dbReference type="Gene3D" id="1.10.246.220">
    <property type="match status" value="1"/>
</dbReference>
<dbReference type="STRING" id="542762.A0A4S4EBT8"/>
<evidence type="ECO:0000256" key="3">
    <source>
        <dbReference type="SAM" id="MobiDB-lite"/>
    </source>
</evidence>
<dbReference type="PANTHER" id="PTHR47122">
    <property type="entry name" value="MYB-LIKE DNA-BINDING DOMAIN CONTAINING PROTEIN, EXPRESSED"/>
    <property type="match status" value="1"/>
</dbReference>
<proteinExistence type="predicted"/>
<accession>A0A4S4EBT8</accession>
<evidence type="ECO:0000256" key="2">
    <source>
        <dbReference type="ARBA" id="ARBA00023242"/>
    </source>
</evidence>
<dbReference type="InterPro" id="IPR017930">
    <property type="entry name" value="Myb_dom"/>
</dbReference>
<keyword evidence="6" id="KW-1185">Reference proteome</keyword>
<keyword evidence="2" id="KW-0539">Nucleus</keyword>
<reference evidence="5 6" key="1">
    <citation type="journal article" date="2018" name="Proc. Natl. Acad. Sci. U.S.A.">
        <title>Draft genome sequence of Camellia sinensis var. sinensis provides insights into the evolution of the tea genome and tea quality.</title>
        <authorList>
            <person name="Wei C."/>
            <person name="Yang H."/>
            <person name="Wang S."/>
            <person name="Zhao J."/>
            <person name="Liu C."/>
            <person name="Gao L."/>
            <person name="Xia E."/>
            <person name="Lu Y."/>
            <person name="Tai Y."/>
            <person name="She G."/>
            <person name="Sun J."/>
            <person name="Cao H."/>
            <person name="Tong W."/>
            <person name="Gao Q."/>
            <person name="Li Y."/>
            <person name="Deng W."/>
            <person name="Jiang X."/>
            <person name="Wang W."/>
            <person name="Chen Q."/>
            <person name="Zhang S."/>
            <person name="Li H."/>
            <person name="Wu J."/>
            <person name="Wang P."/>
            <person name="Li P."/>
            <person name="Shi C."/>
            <person name="Zheng F."/>
            <person name="Jian J."/>
            <person name="Huang B."/>
            <person name="Shan D."/>
            <person name="Shi M."/>
            <person name="Fang C."/>
            <person name="Yue Y."/>
            <person name="Li F."/>
            <person name="Li D."/>
            <person name="Wei S."/>
            <person name="Han B."/>
            <person name="Jiang C."/>
            <person name="Yin Y."/>
            <person name="Xia T."/>
            <person name="Zhang Z."/>
            <person name="Bennetzen J.L."/>
            <person name="Zhao S."/>
            <person name="Wan X."/>
        </authorList>
    </citation>
    <scope>NUCLEOTIDE SEQUENCE [LARGE SCALE GENOMIC DNA]</scope>
    <source>
        <strain evidence="6">cv. Shuchazao</strain>
        <tissue evidence="5">Leaf</tissue>
    </source>
</reference>
<evidence type="ECO:0000313" key="5">
    <source>
        <dbReference type="EMBL" id="THG13055.1"/>
    </source>
</evidence>
<dbReference type="AlphaFoldDB" id="A0A4S4EBT8"/>
<evidence type="ECO:0000259" key="4">
    <source>
        <dbReference type="PROSITE" id="PS51294"/>
    </source>
</evidence>
<dbReference type="PROSITE" id="PS51294">
    <property type="entry name" value="HTH_MYB"/>
    <property type="match status" value="1"/>
</dbReference>
<dbReference type="GO" id="GO:0005634">
    <property type="term" value="C:nucleus"/>
    <property type="evidence" value="ECO:0007669"/>
    <property type="project" value="UniProtKB-SubCell"/>
</dbReference>
<dbReference type="EMBL" id="SDRB02006132">
    <property type="protein sequence ID" value="THG13055.1"/>
    <property type="molecule type" value="Genomic_DNA"/>
</dbReference>
<feature type="region of interest" description="Disordered" evidence="3">
    <location>
        <begin position="346"/>
        <end position="379"/>
    </location>
</feature>
<protein>
    <recommendedName>
        <fullName evidence="4">HTH myb-type domain-containing protein</fullName>
    </recommendedName>
</protein>
<dbReference type="SUPFAM" id="SSF46689">
    <property type="entry name" value="Homeodomain-like"/>
    <property type="match status" value="1"/>
</dbReference>
<comment type="subcellular location">
    <subcellularLocation>
        <location evidence="1">Nucleus</location>
    </subcellularLocation>
</comment>
<evidence type="ECO:0000256" key="1">
    <source>
        <dbReference type="ARBA" id="ARBA00004123"/>
    </source>
</evidence>
<feature type="domain" description="HTH myb-type" evidence="4">
    <location>
        <begin position="549"/>
        <end position="583"/>
    </location>
</feature>
<dbReference type="CDD" id="cd11660">
    <property type="entry name" value="SANT_TRF"/>
    <property type="match status" value="1"/>
</dbReference>